<sequence>MTHLFSLFIVLSAIYECQSTVGFLNYTLPTINDLLAFNDQASTSLLCYQQLIYLQEKDLIYTMADAWSKIHPGMLVATPIDLGHYDECLNIDVSYDSTLRIYGSHCLATLSLSSSVTFVQSICIPSGCSSQEIVDSLNSQGFPVTGLSCTLKSDNKDWDTGAIITVAIFWSVGLLIVISTIYDIILYMSEKRAVHESMIAFSLVSNGRKLFQTTKNPKTQILCFHGIKFISMMWIIAGHNAVGLVLAPLTNYEEGSKWLYQRSSFYMAAAHLAVDSFFYISGFLLAYIIFKSEYKKSPLLQIASVPHMILHRYLRLTPALLMLYLYMTFLSRFVGDGPLFKIKIDSLCAPCHKYWWSIFLYIQNYYNKDELCMTQLWYVSADMQLFLISPLVYIPISFLYKKKPILGFIGIGILNVIFAILPIFTKLFFKDYDPDFQELDTHSRLVDYFIGFMFGMIVRHNRQRFGKLPKAYNLSIWSAVLAIFAILSYTYQEASIADSYNKRALGYSFIRVFWCIALCWLIYSCLNGQGGIIDWILSNRFMQVGGKLTYSMYLVHGSIVAIYVLTVRNPEYLTNYTAFYGFCANFVISLVVGLIWTLSFELPMITVEKLIFGLGVTVKPAETNSPELTSPPPNGQA</sequence>
<dbReference type="OrthoDB" id="118951at2759"/>
<dbReference type="InterPro" id="IPR006621">
    <property type="entry name" value="Nose-resist-to-fluoxetine_N"/>
</dbReference>
<keyword evidence="1" id="KW-0472">Membrane</keyword>
<name>A0A834HN71_RHYFE</name>
<feature type="domain" description="Nose resistant-to-fluoxetine protein N-terminal" evidence="3">
    <location>
        <begin position="44"/>
        <end position="151"/>
    </location>
</feature>
<feature type="transmembrane region" description="Helical" evidence="1">
    <location>
        <begin position="269"/>
        <end position="290"/>
    </location>
</feature>
<feature type="transmembrane region" description="Helical" evidence="1">
    <location>
        <begin position="229"/>
        <end position="249"/>
    </location>
</feature>
<dbReference type="GO" id="GO:0016747">
    <property type="term" value="F:acyltransferase activity, transferring groups other than amino-acyl groups"/>
    <property type="evidence" value="ECO:0007669"/>
    <property type="project" value="InterPro"/>
</dbReference>
<dbReference type="Pfam" id="PF20146">
    <property type="entry name" value="NRF"/>
    <property type="match status" value="1"/>
</dbReference>
<gene>
    <name evidence="4" type="ORF">GWI33_021227</name>
</gene>
<reference evidence="4" key="1">
    <citation type="submission" date="2020-08" db="EMBL/GenBank/DDBJ databases">
        <title>Genome sequencing and assembly of the red palm weevil Rhynchophorus ferrugineus.</title>
        <authorList>
            <person name="Dias G.B."/>
            <person name="Bergman C.M."/>
            <person name="Manee M."/>
        </authorList>
    </citation>
    <scope>NUCLEOTIDE SEQUENCE</scope>
    <source>
        <strain evidence="4">AA-2017</strain>
        <tissue evidence="4">Whole larva</tissue>
    </source>
</reference>
<dbReference type="InterPro" id="IPR052728">
    <property type="entry name" value="O2_lipid_transport_reg"/>
</dbReference>
<feature type="transmembrane region" description="Helical" evidence="1">
    <location>
        <begin position="162"/>
        <end position="188"/>
    </location>
</feature>
<evidence type="ECO:0000313" key="4">
    <source>
        <dbReference type="EMBL" id="KAF7265382.1"/>
    </source>
</evidence>
<feature type="transmembrane region" description="Helical" evidence="1">
    <location>
        <begin position="547"/>
        <end position="566"/>
    </location>
</feature>
<protein>
    <recommendedName>
        <fullName evidence="3">Nose resistant-to-fluoxetine protein N-terminal domain-containing protein</fullName>
    </recommendedName>
</protein>
<comment type="caution">
    <text evidence="4">The sequence shown here is derived from an EMBL/GenBank/DDBJ whole genome shotgun (WGS) entry which is preliminary data.</text>
</comment>
<evidence type="ECO:0000313" key="5">
    <source>
        <dbReference type="Proteomes" id="UP000625711"/>
    </source>
</evidence>
<evidence type="ECO:0000256" key="2">
    <source>
        <dbReference type="SAM" id="SignalP"/>
    </source>
</evidence>
<dbReference type="EMBL" id="JAACXV010014628">
    <property type="protein sequence ID" value="KAF7265382.1"/>
    <property type="molecule type" value="Genomic_DNA"/>
</dbReference>
<keyword evidence="1" id="KW-0812">Transmembrane</keyword>
<feature type="transmembrane region" description="Helical" evidence="1">
    <location>
        <begin position="578"/>
        <end position="600"/>
    </location>
</feature>
<feature type="transmembrane region" description="Helical" evidence="1">
    <location>
        <begin position="376"/>
        <end position="394"/>
    </location>
</feature>
<organism evidence="4 5">
    <name type="scientific">Rhynchophorus ferrugineus</name>
    <name type="common">Red palm weevil</name>
    <name type="synonym">Curculio ferrugineus</name>
    <dbReference type="NCBI Taxonomy" id="354439"/>
    <lineage>
        <taxon>Eukaryota</taxon>
        <taxon>Metazoa</taxon>
        <taxon>Ecdysozoa</taxon>
        <taxon>Arthropoda</taxon>
        <taxon>Hexapoda</taxon>
        <taxon>Insecta</taxon>
        <taxon>Pterygota</taxon>
        <taxon>Neoptera</taxon>
        <taxon>Endopterygota</taxon>
        <taxon>Coleoptera</taxon>
        <taxon>Polyphaga</taxon>
        <taxon>Cucujiformia</taxon>
        <taxon>Curculionidae</taxon>
        <taxon>Dryophthorinae</taxon>
        <taxon>Rhynchophorus</taxon>
    </lineage>
</organism>
<feature type="chain" id="PRO_5032619306" description="Nose resistant-to-fluoxetine protein N-terminal domain-containing protein" evidence="2">
    <location>
        <begin position="20"/>
        <end position="637"/>
    </location>
</feature>
<feature type="transmembrane region" description="Helical" evidence="1">
    <location>
        <begin position="313"/>
        <end position="334"/>
    </location>
</feature>
<feature type="transmembrane region" description="Helical" evidence="1">
    <location>
        <begin position="471"/>
        <end position="492"/>
    </location>
</feature>
<dbReference type="PANTHER" id="PTHR11161:SF0">
    <property type="entry name" value="O-ACYLTRANSFERASE LIKE PROTEIN"/>
    <property type="match status" value="1"/>
</dbReference>
<dbReference type="PANTHER" id="PTHR11161">
    <property type="entry name" value="O-ACYLTRANSFERASE"/>
    <property type="match status" value="1"/>
</dbReference>
<feature type="transmembrane region" description="Helical" evidence="1">
    <location>
        <begin position="504"/>
        <end position="526"/>
    </location>
</feature>
<feature type="transmembrane region" description="Helical" evidence="1">
    <location>
        <begin position="406"/>
        <end position="429"/>
    </location>
</feature>
<evidence type="ECO:0000259" key="3">
    <source>
        <dbReference type="SMART" id="SM00703"/>
    </source>
</evidence>
<keyword evidence="2" id="KW-0732">Signal</keyword>
<accession>A0A834HN71</accession>
<dbReference type="SMART" id="SM00703">
    <property type="entry name" value="NRF"/>
    <property type="match status" value="1"/>
</dbReference>
<evidence type="ECO:0000256" key="1">
    <source>
        <dbReference type="SAM" id="Phobius"/>
    </source>
</evidence>
<dbReference type="Proteomes" id="UP000625711">
    <property type="component" value="Unassembled WGS sequence"/>
</dbReference>
<keyword evidence="5" id="KW-1185">Reference proteome</keyword>
<dbReference type="Pfam" id="PF01757">
    <property type="entry name" value="Acyl_transf_3"/>
    <property type="match status" value="1"/>
</dbReference>
<dbReference type="AlphaFoldDB" id="A0A834HN71"/>
<feature type="signal peptide" evidence="2">
    <location>
        <begin position="1"/>
        <end position="19"/>
    </location>
</feature>
<proteinExistence type="predicted"/>
<keyword evidence="1" id="KW-1133">Transmembrane helix</keyword>
<dbReference type="InterPro" id="IPR002656">
    <property type="entry name" value="Acyl_transf_3_dom"/>
</dbReference>